<dbReference type="KEGG" id="slt:Slit_0077"/>
<protein>
    <submittedName>
        <fullName evidence="2">Uncharacterized protein</fullName>
    </submittedName>
</protein>
<proteinExistence type="predicted"/>
<dbReference type="EMBL" id="CP001965">
    <property type="protein sequence ID" value="ADE10319.1"/>
    <property type="molecule type" value="Genomic_DNA"/>
</dbReference>
<evidence type="ECO:0000256" key="1">
    <source>
        <dbReference type="SAM" id="MobiDB-lite"/>
    </source>
</evidence>
<sequence>MSPENSFARFAEASNTQHVIYRVRNGKGDLTGFEDRRCTPHGRPGSIGLQGHSQLKTRQ</sequence>
<dbReference type="Proteomes" id="UP000001625">
    <property type="component" value="Chromosome"/>
</dbReference>
<organism evidence="2 3">
    <name type="scientific">Sideroxydans lithotrophicus (strain ES-1)</name>
    <dbReference type="NCBI Taxonomy" id="580332"/>
    <lineage>
        <taxon>Bacteria</taxon>
        <taxon>Pseudomonadati</taxon>
        <taxon>Pseudomonadota</taxon>
        <taxon>Betaproteobacteria</taxon>
        <taxon>Nitrosomonadales</taxon>
        <taxon>Gallionellaceae</taxon>
        <taxon>Sideroxydans</taxon>
    </lineage>
</organism>
<dbReference type="AlphaFoldDB" id="D5CTL3"/>
<dbReference type="HOGENOM" id="CLU_2958255_0_0_4"/>
<name>D5CTL3_SIDLE</name>
<evidence type="ECO:0000313" key="2">
    <source>
        <dbReference type="EMBL" id="ADE10319.1"/>
    </source>
</evidence>
<keyword evidence="3" id="KW-1185">Reference proteome</keyword>
<gene>
    <name evidence="2" type="ordered locus">Slit_0077</name>
</gene>
<dbReference type="STRING" id="580332.Slit_0077"/>
<feature type="region of interest" description="Disordered" evidence="1">
    <location>
        <begin position="30"/>
        <end position="59"/>
    </location>
</feature>
<evidence type="ECO:0000313" key="3">
    <source>
        <dbReference type="Proteomes" id="UP000001625"/>
    </source>
</evidence>
<reference evidence="2 3" key="1">
    <citation type="submission" date="2010-03" db="EMBL/GenBank/DDBJ databases">
        <title>Complete sequence of Sideroxydans lithotrophicus ES-1.</title>
        <authorList>
            <consortium name="US DOE Joint Genome Institute"/>
            <person name="Lucas S."/>
            <person name="Copeland A."/>
            <person name="Lapidus A."/>
            <person name="Cheng J.-F."/>
            <person name="Bruce D."/>
            <person name="Goodwin L."/>
            <person name="Pitluck S."/>
            <person name="Munk A.C."/>
            <person name="Detter J.C."/>
            <person name="Han C."/>
            <person name="Tapia R."/>
            <person name="Larimer F."/>
            <person name="Land M."/>
            <person name="Hauser L."/>
            <person name="Kyrpides N."/>
            <person name="Ivanova N."/>
            <person name="Emerson D."/>
            <person name="Woyke T."/>
        </authorList>
    </citation>
    <scope>NUCLEOTIDE SEQUENCE [LARGE SCALE GENOMIC DNA]</scope>
    <source>
        <strain evidence="2 3">ES-1</strain>
    </source>
</reference>
<accession>D5CTL3</accession>